<dbReference type="PANTHER" id="PTHR30290:SF62">
    <property type="entry name" value="OLIGOPEPTIDE ABC TRANSPORTER, PERIPLASMIC OLIGOPEPTIDE-BINDING PROTEIN"/>
    <property type="match status" value="1"/>
</dbReference>
<dbReference type="InterPro" id="IPR039424">
    <property type="entry name" value="SBP_5"/>
</dbReference>
<dbReference type="CDD" id="cd08500">
    <property type="entry name" value="PBP2_NikA_DppA_OppA_like_4"/>
    <property type="match status" value="1"/>
</dbReference>
<dbReference type="PROSITE" id="PS51318">
    <property type="entry name" value="TAT"/>
    <property type="match status" value="1"/>
</dbReference>
<comment type="caution">
    <text evidence="3">The sequence shown here is derived from an EMBL/GenBank/DDBJ whole genome shotgun (WGS) entry which is preliminary data.</text>
</comment>
<name>A0A6B0YTY0_9CHLR</name>
<dbReference type="InterPro" id="IPR006311">
    <property type="entry name" value="TAT_signal"/>
</dbReference>
<dbReference type="GO" id="GO:1904680">
    <property type="term" value="F:peptide transmembrane transporter activity"/>
    <property type="evidence" value="ECO:0007669"/>
    <property type="project" value="TreeGrafter"/>
</dbReference>
<evidence type="ECO:0000256" key="1">
    <source>
        <dbReference type="SAM" id="MobiDB-lite"/>
    </source>
</evidence>
<dbReference type="InterPro" id="IPR000914">
    <property type="entry name" value="SBP_5_dom"/>
</dbReference>
<protein>
    <submittedName>
        <fullName evidence="3">ABC transporter substrate-binding protein</fullName>
    </submittedName>
</protein>
<reference evidence="3" key="1">
    <citation type="submission" date="2019-09" db="EMBL/GenBank/DDBJ databases">
        <title>Characterisation of the sponge microbiome using genome-centric metagenomics.</title>
        <authorList>
            <person name="Engelberts J.P."/>
            <person name="Robbins S.J."/>
            <person name="De Goeij J.M."/>
            <person name="Aranda M."/>
            <person name="Bell S.C."/>
            <person name="Webster N.S."/>
        </authorList>
    </citation>
    <scope>NUCLEOTIDE SEQUENCE</scope>
    <source>
        <strain evidence="3">SB0664_bin_27</strain>
    </source>
</reference>
<evidence type="ECO:0000313" key="3">
    <source>
        <dbReference type="EMBL" id="MXY94500.1"/>
    </source>
</evidence>
<dbReference type="PANTHER" id="PTHR30290">
    <property type="entry name" value="PERIPLASMIC BINDING COMPONENT OF ABC TRANSPORTER"/>
    <property type="match status" value="1"/>
</dbReference>
<dbReference type="Pfam" id="PF00496">
    <property type="entry name" value="SBP_bac_5"/>
    <property type="match status" value="1"/>
</dbReference>
<dbReference type="Gene3D" id="3.40.190.10">
    <property type="entry name" value="Periplasmic binding protein-like II"/>
    <property type="match status" value="1"/>
</dbReference>
<feature type="domain" description="Solute-binding protein family 5" evidence="2">
    <location>
        <begin position="170"/>
        <end position="579"/>
    </location>
</feature>
<dbReference type="AlphaFoldDB" id="A0A6B0YTY0"/>
<evidence type="ECO:0000259" key="2">
    <source>
        <dbReference type="Pfam" id="PF00496"/>
    </source>
</evidence>
<organism evidence="3">
    <name type="scientific">Caldilineaceae bacterium SB0664_bin_27</name>
    <dbReference type="NCBI Taxonomy" id="2605260"/>
    <lineage>
        <taxon>Bacteria</taxon>
        <taxon>Bacillati</taxon>
        <taxon>Chloroflexota</taxon>
        <taxon>Caldilineae</taxon>
        <taxon>Caldilineales</taxon>
        <taxon>Caldilineaceae</taxon>
    </lineage>
</organism>
<accession>A0A6B0YTY0</accession>
<dbReference type="SUPFAM" id="SSF53850">
    <property type="entry name" value="Periplasmic binding protein-like II"/>
    <property type="match status" value="1"/>
</dbReference>
<proteinExistence type="predicted"/>
<dbReference type="GO" id="GO:0015833">
    <property type="term" value="P:peptide transport"/>
    <property type="evidence" value="ECO:0007669"/>
    <property type="project" value="TreeGrafter"/>
</dbReference>
<sequence>MSCLKQRAISLFILSRDKPFLASNLRRKVMARRTITRRKFMQLSAAMTAGSLLAACGAGDAEPAADQPAAEAPAESPAQAAESSSQYNEAPMLKAMVDAGDLPPVDDRLPVNPRIVTPIHEVGNYSESIRGFTLNETDRAAPGYIVNRGFIDIPTDLDGFGAGLPTGGWEPYLAESFEWNGDATQLTINMREGMKWSDGEAFTSEDVLFLWEDMWFDEEYTPIAPTRCFVDGEPVVLETPDDYTLVFKFPAPYPTFPFLFRGRTLATKPKHHLMQWHPKYTDGAEYKDLRENDVYLDPDFPGVTPWISKGYDESGLRLERNPYFCAVDTAGNQLPYCDNYLFPYAGTQENAVLMAIAGQIDVGIRNMQLFESLPTLRENEERGDYRLLFWPGTSFTTGNHITINYRLQNEKDRELAEFFRKKSFRNALSMAINRDEVNETLYFGAGRPASYALASSSPYWDDDMDSITMTNGQFDMAQVDSIFDELGLEKGDDGMRTFPSGEPVTIILDAATEITVHQQVAEMVVADWRDAGIDARLNAIQRSVLFSRWRAGESHTYMWGTDANEIPLMRPFQPIFTPKGHGLDMLPVHYNDDPEWLQELGPPEGGEAMFALQNEIKKEIDPVESKRLHKELFKYHVDWQFDIHIIADVPLMVLVANRVGNCPEVANGLQDFTYAYPEQFYIKS</sequence>
<dbReference type="EMBL" id="VXRG01000114">
    <property type="protein sequence ID" value="MXY94500.1"/>
    <property type="molecule type" value="Genomic_DNA"/>
</dbReference>
<feature type="region of interest" description="Disordered" evidence="1">
    <location>
        <begin position="63"/>
        <end position="85"/>
    </location>
</feature>
<dbReference type="Gene3D" id="3.10.105.10">
    <property type="entry name" value="Dipeptide-binding Protein, Domain 3"/>
    <property type="match status" value="1"/>
</dbReference>
<gene>
    <name evidence="3" type="ORF">F4Y42_13750</name>
</gene>